<dbReference type="EMBL" id="JAIWYP010000006">
    <property type="protein sequence ID" value="KAH3810218.1"/>
    <property type="molecule type" value="Genomic_DNA"/>
</dbReference>
<reference evidence="1" key="1">
    <citation type="journal article" date="2019" name="bioRxiv">
        <title>The Genome of the Zebra Mussel, Dreissena polymorpha: A Resource for Invasive Species Research.</title>
        <authorList>
            <person name="McCartney M.A."/>
            <person name="Auch B."/>
            <person name="Kono T."/>
            <person name="Mallez S."/>
            <person name="Zhang Y."/>
            <person name="Obille A."/>
            <person name="Becker A."/>
            <person name="Abrahante J.E."/>
            <person name="Garbe J."/>
            <person name="Badalamenti J.P."/>
            <person name="Herman A."/>
            <person name="Mangelson H."/>
            <person name="Liachko I."/>
            <person name="Sullivan S."/>
            <person name="Sone E.D."/>
            <person name="Koren S."/>
            <person name="Silverstein K.A.T."/>
            <person name="Beckman K.B."/>
            <person name="Gohl D.M."/>
        </authorList>
    </citation>
    <scope>NUCLEOTIDE SEQUENCE</scope>
    <source>
        <strain evidence="1">Duluth1</strain>
        <tissue evidence="1">Whole animal</tissue>
    </source>
</reference>
<organism evidence="1 2">
    <name type="scientific">Dreissena polymorpha</name>
    <name type="common">Zebra mussel</name>
    <name type="synonym">Mytilus polymorpha</name>
    <dbReference type="NCBI Taxonomy" id="45954"/>
    <lineage>
        <taxon>Eukaryota</taxon>
        <taxon>Metazoa</taxon>
        <taxon>Spiralia</taxon>
        <taxon>Lophotrochozoa</taxon>
        <taxon>Mollusca</taxon>
        <taxon>Bivalvia</taxon>
        <taxon>Autobranchia</taxon>
        <taxon>Heteroconchia</taxon>
        <taxon>Euheterodonta</taxon>
        <taxon>Imparidentia</taxon>
        <taxon>Neoheterodontei</taxon>
        <taxon>Myida</taxon>
        <taxon>Dreissenoidea</taxon>
        <taxon>Dreissenidae</taxon>
        <taxon>Dreissena</taxon>
    </lineage>
</organism>
<proteinExistence type="predicted"/>
<comment type="caution">
    <text evidence="1">The sequence shown here is derived from an EMBL/GenBank/DDBJ whole genome shotgun (WGS) entry which is preliminary data.</text>
</comment>
<name>A0A9D4G496_DREPO</name>
<reference evidence="1" key="2">
    <citation type="submission" date="2020-11" db="EMBL/GenBank/DDBJ databases">
        <authorList>
            <person name="McCartney M.A."/>
            <person name="Auch B."/>
            <person name="Kono T."/>
            <person name="Mallez S."/>
            <person name="Becker A."/>
            <person name="Gohl D.M."/>
            <person name="Silverstein K.A.T."/>
            <person name="Koren S."/>
            <person name="Bechman K.B."/>
            <person name="Herman A."/>
            <person name="Abrahante J.E."/>
            <person name="Garbe J."/>
        </authorList>
    </citation>
    <scope>NUCLEOTIDE SEQUENCE</scope>
    <source>
        <strain evidence="1">Duluth1</strain>
        <tissue evidence="1">Whole animal</tissue>
    </source>
</reference>
<protein>
    <submittedName>
        <fullName evidence="1">Uncharacterized protein</fullName>
    </submittedName>
</protein>
<gene>
    <name evidence="1" type="ORF">DPMN_138607</name>
</gene>
<evidence type="ECO:0000313" key="2">
    <source>
        <dbReference type="Proteomes" id="UP000828390"/>
    </source>
</evidence>
<dbReference type="Proteomes" id="UP000828390">
    <property type="component" value="Unassembled WGS sequence"/>
</dbReference>
<dbReference type="AlphaFoldDB" id="A0A9D4G496"/>
<keyword evidence="2" id="KW-1185">Reference proteome</keyword>
<sequence length="87" mass="9615">MTTSTTHASTWLPGEWKHPSVSSYKAKVQTQSVTSAARTVRTDNGHMRPLEAFIRLALTHASCRLITVVILHQVVSCRQAVPDVSCR</sequence>
<evidence type="ECO:0000313" key="1">
    <source>
        <dbReference type="EMBL" id="KAH3810218.1"/>
    </source>
</evidence>
<accession>A0A9D4G496</accession>